<evidence type="ECO:0000256" key="3">
    <source>
        <dbReference type="ARBA" id="ARBA00005842"/>
    </source>
</evidence>
<evidence type="ECO:0000256" key="14">
    <source>
        <dbReference type="RuleBase" id="RU003785"/>
    </source>
</evidence>
<evidence type="ECO:0000256" key="5">
    <source>
        <dbReference type="ARBA" id="ARBA00022679"/>
    </source>
</evidence>
<dbReference type="PANTHER" id="PTHR11088">
    <property type="entry name" value="TRNA DIMETHYLALLYLTRANSFERASE"/>
    <property type="match status" value="1"/>
</dbReference>
<gene>
    <name evidence="11 15" type="primary">miaA</name>
    <name evidence="15" type="ORF">NCTC12475_01403</name>
</gene>
<keyword evidence="7 11" id="KW-0547">Nucleotide-binding</keyword>
<keyword evidence="8 11" id="KW-0067">ATP-binding</keyword>
<evidence type="ECO:0000256" key="4">
    <source>
        <dbReference type="ARBA" id="ARBA00011245"/>
    </source>
</evidence>
<dbReference type="PANTHER" id="PTHR11088:SF60">
    <property type="entry name" value="TRNA DIMETHYLALLYLTRANSFERASE"/>
    <property type="match status" value="1"/>
</dbReference>
<evidence type="ECO:0000313" key="16">
    <source>
        <dbReference type="Proteomes" id="UP000254920"/>
    </source>
</evidence>
<feature type="region of interest" description="Interaction with substrate tRNA" evidence="11">
    <location>
        <begin position="32"/>
        <end position="35"/>
    </location>
</feature>
<comment type="subunit">
    <text evidence="4 11">Monomer.</text>
</comment>
<evidence type="ECO:0000256" key="13">
    <source>
        <dbReference type="RuleBase" id="RU003784"/>
    </source>
</evidence>
<evidence type="ECO:0000256" key="1">
    <source>
        <dbReference type="ARBA" id="ARBA00001946"/>
    </source>
</evidence>
<evidence type="ECO:0000256" key="9">
    <source>
        <dbReference type="ARBA" id="ARBA00022842"/>
    </source>
</evidence>
<dbReference type="STRING" id="32024.GCA_000788295_01566"/>
<name>A0A381DKL7_9BACT</name>
<evidence type="ECO:0000256" key="10">
    <source>
        <dbReference type="ARBA" id="ARBA00049563"/>
    </source>
</evidence>
<keyword evidence="6 11" id="KW-0819">tRNA processing</keyword>
<evidence type="ECO:0000256" key="7">
    <source>
        <dbReference type="ARBA" id="ARBA00022741"/>
    </source>
</evidence>
<sequence>MELAIIGTTASGKSDLAIELALRYNAVILSLDSLCLYKEINIASAKPSLDELNSVLHFGINLVYPDEYFSVGEFIKEYQKASNYAKKHSKNLIITGGSGFYLNAMLKGLAPKFDDITIDISDDEIWELACKFDTNFVNKFSKNDKFRLHKWYQIYKTTSQIPSKYLKENRQEPIIKGIKIFEIQVPKELLNKKINIRTQKMLNTGLIDEAKYLSKKYGTHHKSLNCIGLKETFSYLRNEISKQNLIELINTHTIQLAKRQRTFNKSQFIINKFSAPIDEVKLALSSYLSKQYI</sequence>
<feature type="site" description="Interaction with substrate tRNA" evidence="11">
    <location>
        <position position="98"/>
    </location>
</feature>
<evidence type="ECO:0000256" key="11">
    <source>
        <dbReference type="HAMAP-Rule" id="MF_00185"/>
    </source>
</evidence>
<evidence type="ECO:0000256" key="6">
    <source>
        <dbReference type="ARBA" id="ARBA00022694"/>
    </source>
</evidence>
<evidence type="ECO:0000256" key="12">
    <source>
        <dbReference type="RuleBase" id="RU003783"/>
    </source>
</evidence>
<keyword evidence="16" id="KW-1185">Reference proteome</keyword>
<dbReference type="Pfam" id="PF01715">
    <property type="entry name" value="IPPT"/>
    <property type="match status" value="1"/>
</dbReference>
<comment type="function">
    <text evidence="2 11 13">Catalyzes the transfer of a dimethylallyl group onto the adenine at position 37 in tRNAs that read codons beginning with uridine, leading to the formation of N6-(dimethylallyl)adenosine (i(6)A).</text>
</comment>
<feature type="binding site" evidence="11">
    <location>
        <begin position="9"/>
        <end position="14"/>
    </location>
    <ligand>
        <name>substrate</name>
    </ligand>
</feature>
<accession>A0A381DKL7</accession>
<dbReference type="SUPFAM" id="SSF52540">
    <property type="entry name" value="P-loop containing nucleoside triphosphate hydrolases"/>
    <property type="match status" value="1"/>
</dbReference>
<protein>
    <recommendedName>
        <fullName evidence="11">tRNA dimethylallyltransferase</fullName>
        <ecNumber evidence="11">2.5.1.75</ecNumber>
    </recommendedName>
    <alternativeName>
        <fullName evidence="11">Dimethylallyl diphosphate:tRNA dimethylallyltransferase</fullName>
        <shortName evidence="11">DMAPP:tRNA dimethylallyltransferase</shortName>
        <shortName evidence="11">DMATase</shortName>
    </alternativeName>
    <alternativeName>
        <fullName evidence="11">Isopentenyl-diphosphate:tRNA isopentenyltransferase</fullName>
        <shortName evidence="11">IPP transferase</shortName>
        <shortName evidence="11">IPPT</shortName>
        <shortName evidence="11">IPTase</shortName>
    </alternativeName>
</protein>
<dbReference type="GO" id="GO:0005524">
    <property type="term" value="F:ATP binding"/>
    <property type="evidence" value="ECO:0007669"/>
    <property type="project" value="UniProtKB-UniRule"/>
</dbReference>
<dbReference type="InterPro" id="IPR018022">
    <property type="entry name" value="IPT"/>
</dbReference>
<dbReference type="GO" id="GO:0006400">
    <property type="term" value="P:tRNA modification"/>
    <property type="evidence" value="ECO:0007669"/>
    <property type="project" value="TreeGrafter"/>
</dbReference>
<comment type="catalytic activity">
    <reaction evidence="10 11 12">
        <text>adenosine(37) in tRNA + dimethylallyl diphosphate = N(6)-dimethylallyladenosine(37) in tRNA + diphosphate</text>
        <dbReference type="Rhea" id="RHEA:26482"/>
        <dbReference type="Rhea" id="RHEA-COMP:10162"/>
        <dbReference type="Rhea" id="RHEA-COMP:10375"/>
        <dbReference type="ChEBI" id="CHEBI:33019"/>
        <dbReference type="ChEBI" id="CHEBI:57623"/>
        <dbReference type="ChEBI" id="CHEBI:74411"/>
        <dbReference type="ChEBI" id="CHEBI:74415"/>
        <dbReference type="EC" id="2.5.1.75"/>
    </reaction>
</comment>
<dbReference type="Gene3D" id="1.10.287.890">
    <property type="entry name" value="Crystal structure of tRNA isopentenylpyrophosphate transferase (bh2366) domain"/>
    <property type="match status" value="1"/>
</dbReference>
<dbReference type="HAMAP" id="MF_00185">
    <property type="entry name" value="IPP_trans"/>
    <property type="match status" value="1"/>
</dbReference>
<dbReference type="InterPro" id="IPR027417">
    <property type="entry name" value="P-loop_NTPase"/>
</dbReference>
<evidence type="ECO:0000313" key="15">
    <source>
        <dbReference type="EMBL" id="SUX11188.1"/>
    </source>
</evidence>
<dbReference type="GO" id="GO:0052381">
    <property type="term" value="F:tRNA dimethylallyltransferase activity"/>
    <property type="evidence" value="ECO:0007669"/>
    <property type="project" value="UniProtKB-UniRule"/>
</dbReference>
<comment type="cofactor">
    <cofactor evidence="1 11">
        <name>Mg(2+)</name>
        <dbReference type="ChEBI" id="CHEBI:18420"/>
    </cofactor>
</comment>
<dbReference type="Proteomes" id="UP000254920">
    <property type="component" value="Unassembled WGS sequence"/>
</dbReference>
<evidence type="ECO:0000256" key="2">
    <source>
        <dbReference type="ARBA" id="ARBA00003213"/>
    </source>
</evidence>
<dbReference type="EC" id="2.5.1.75" evidence="11"/>
<comment type="caution">
    <text evidence="11">Lacks conserved residue(s) required for the propagation of feature annotation.</text>
</comment>
<dbReference type="EMBL" id="UFVD01000001">
    <property type="protein sequence ID" value="SUX11188.1"/>
    <property type="molecule type" value="Genomic_DNA"/>
</dbReference>
<reference evidence="15 16" key="1">
    <citation type="submission" date="2018-06" db="EMBL/GenBank/DDBJ databases">
        <authorList>
            <consortium name="Pathogen Informatics"/>
            <person name="Doyle S."/>
        </authorList>
    </citation>
    <scope>NUCLEOTIDE SEQUENCE [LARGE SCALE GENOMIC DNA]</scope>
    <source>
        <strain evidence="15 16">NCTC12475</strain>
    </source>
</reference>
<organism evidence="15 16">
    <name type="scientific">Campylobacter sputorum subsp. sputorum</name>
    <dbReference type="NCBI Taxonomy" id="32024"/>
    <lineage>
        <taxon>Bacteria</taxon>
        <taxon>Pseudomonadati</taxon>
        <taxon>Campylobacterota</taxon>
        <taxon>Epsilonproteobacteria</taxon>
        <taxon>Campylobacterales</taxon>
        <taxon>Campylobacteraceae</taxon>
        <taxon>Campylobacter</taxon>
    </lineage>
</organism>
<dbReference type="Gene3D" id="3.40.50.300">
    <property type="entry name" value="P-loop containing nucleotide triphosphate hydrolases"/>
    <property type="match status" value="1"/>
</dbReference>
<keyword evidence="9 11" id="KW-0460">Magnesium</keyword>
<proteinExistence type="inferred from homology"/>
<dbReference type="InterPro" id="IPR039657">
    <property type="entry name" value="Dimethylallyltransferase"/>
</dbReference>
<evidence type="ECO:0000256" key="8">
    <source>
        <dbReference type="ARBA" id="ARBA00022840"/>
    </source>
</evidence>
<dbReference type="NCBIfam" id="TIGR00174">
    <property type="entry name" value="miaA"/>
    <property type="match status" value="1"/>
</dbReference>
<comment type="similarity">
    <text evidence="3 11 14">Belongs to the IPP transferase family.</text>
</comment>
<dbReference type="AlphaFoldDB" id="A0A381DKL7"/>
<keyword evidence="5 11" id="KW-0808">Transferase</keyword>
<feature type="binding site" evidence="11">
    <location>
        <begin position="7"/>
        <end position="14"/>
    </location>
    <ligand>
        <name>ATP</name>
        <dbReference type="ChEBI" id="CHEBI:30616"/>
    </ligand>
</feature>